<keyword evidence="2" id="KW-1185">Reference proteome</keyword>
<proteinExistence type="predicted"/>
<dbReference type="AlphaFoldDB" id="A0A1W1HG24"/>
<dbReference type="EMBL" id="FWEV01000251">
    <property type="protein sequence ID" value="SLM31429.1"/>
    <property type="molecule type" value="Genomic_DNA"/>
</dbReference>
<protein>
    <submittedName>
        <fullName evidence="1">Uncharacterized protein</fullName>
    </submittedName>
</protein>
<dbReference type="Proteomes" id="UP000191931">
    <property type="component" value="Unassembled WGS sequence"/>
</dbReference>
<accession>A0A1W1HG24</accession>
<sequence>MGLFSNNIQQIIKSRERLQKDKWLLKYTSTYLNNVHGGLPPQSKG</sequence>
<evidence type="ECO:0000313" key="1">
    <source>
        <dbReference type="EMBL" id="SLM31429.1"/>
    </source>
</evidence>
<gene>
    <name evidence="1" type="ORF">MTBBW1_3240001</name>
</gene>
<organism evidence="1 2">
    <name type="scientific">Desulfamplus magnetovallimortis</name>
    <dbReference type="NCBI Taxonomy" id="1246637"/>
    <lineage>
        <taxon>Bacteria</taxon>
        <taxon>Pseudomonadati</taxon>
        <taxon>Thermodesulfobacteriota</taxon>
        <taxon>Desulfobacteria</taxon>
        <taxon>Desulfobacterales</taxon>
        <taxon>Desulfobacteraceae</taxon>
        <taxon>Desulfamplus</taxon>
    </lineage>
</organism>
<evidence type="ECO:0000313" key="2">
    <source>
        <dbReference type="Proteomes" id="UP000191931"/>
    </source>
</evidence>
<name>A0A1W1HG24_9BACT</name>
<reference evidence="1 2" key="1">
    <citation type="submission" date="2017-03" db="EMBL/GenBank/DDBJ databases">
        <authorList>
            <person name="Afonso C.L."/>
            <person name="Miller P.J."/>
            <person name="Scott M.A."/>
            <person name="Spackman E."/>
            <person name="Goraichik I."/>
            <person name="Dimitrov K.M."/>
            <person name="Suarez D.L."/>
            <person name="Swayne D.E."/>
        </authorList>
    </citation>
    <scope>NUCLEOTIDE SEQUENCE [LARGE SCALE GENOMIC DNA]</scope>
    <source>
        <strain evidence="1">PRJEB14757</strain>
    </source>
</reference>